<gene>
    <name evidence="7" type="ORF">HMPREF1871_00293</name>
</gene>
<evidence type="ECO:0000313" key="8">
    <source>
        <dbReference type="Proteomes" id="UP000070467"/>
    </source>
</evidence>
<accession>A0ABR5TMG6</accession>
<dbReference type="SUPFAM" id="SSF63999">
    <property type="entry name" value="Thiamin pyrophosphokinase, catalytic domain"/>
    <property type="match status" value="1"/>
</dbReference>
<proteinExistence type="predicted"/>
<dbReference type="InterPro" id="IPR006282">
    <property type="entry name" value="Thi_PPkinase"/>
</dbReference>
<dbReference type="InterPro" id="IPR036759">
    <property type="entry name" value="TPK_catalytic_sf"/>
</dbReference>
<evidence type="ECO:0000313" key="7">
    <source>
        <dbReference type="EMBL" id="KXB58529.1"/>
    </source>
</evidence>
<evidence type="ECO:0000256" key="4">
    <source>
        <dbReference type="ARBA" id="ARBA00022840"/>
    </source>
</evidence>
<keyword evidence="3" id="KW-0418">Kinase</keyword>
<keyword evidence="2" id="KW-0547">Nucleotide-binding</keyword>
<dbReference type="SUPFAM" id="SSF63862">
    <property type="entry name" value="Thiamin pyrophosphokinase, substrate-binding domain"/>
    <property type="match status" value="1"/>
</dbReference>
<keyword evidence="4" id="KW-0067">ATP-binding</keyword>
<dbReference type="Proteomes" id="UP000070467">
    <property type="component" value="Unassembled WGS sequence"/>
</dbReference>
<sequence length="210" mass="24665">MNDIKEINIMLGGETPEFENIRNKKNWIAVDSGLEYLIENKINPILVCGDFDSFKKSRINYDYEFIKKDNQDMTDAEFCLNIIIRKFLNLKKINIYGATGRRLDHFLANILLISNDLYRGIDISIVDNYNIIKFSEEGKNIIKYNKYYKYISFVPFFDDTIVSIYNAKYNANLLKLTKNRANATSNEFIEKKDIILETNNRCLIIYSKDN</sequence>
<dbReference type="Pfam" id="PF04265">
    <property type="entry name" value="TPK_B1_binding"/>
    <property type="match status" value="1"/>
</dbReference>
<name>A0ABR5TMG6_9BACL</name>
<dbReference type="Gene3D" id="3.40.50.10240">
    <property type="entry name" value="Thiamin pyrophosphokinase, catalytic domain"/>
    <property type="match status" value="1"/>
</dbReference>
<protein>
    <recommendedName>
        <fullName evidence="5">Thiamine diphosphokinase</fullName>
        <ecNumber evidence="5">2.7.6.2</ecNumber>
    </recommendedName>
</protein>
<keyword evidence="1" id="KW-0808">Transferase</keyword>
<dbReference type="CDD" id="cd07995">
    <property type="entry name" value="TPK"/>
    <property type="match status" value="1"/>
</dbReference>
<reference evidence="7 8" key="1">
    <citation type="submission" date="2016-01" db="EMBL/GenBank/DDBJ databases">
        <authorList>
            <person name="Mitreva M."/>
            <person name="Pepin K.H."/>
            <person name="Mihindukulasuriya K.A."/>
            <person name="Fulton R."/>
            <person name="Fronick C."/>
            <person name="O'Laughlin M."/>
            <person name="Miner T."/>
            <person name="Herter B."/>
            <person name="Rosa B.A."/>
            <person name="Cordes M."/>
            <person name="Tomlinson C."/>
            <person name="Wollam A."/>
            <person name="Palsikar V.B."/>
            <person name="Mardis E.R."/>
            <person name="Wilson R.K."/>
        </authorList>
    </citation>
    <scope>NUCLEOTIDE SEQUENCE [LARGE SCALE GENOMIC DNA]</scope>
    <source>
        <strain evidence="7 8">KA00071</strain>
    </source>
</reference>
<feature type="domain" description="Thiamin pyrophosphokinase thiamin-binding" evidence="6">
    <location>
        <begin position="138"/>
        <end position="204"/>
    </location>
</feature>
<dbReference type="InterPro" id="IPR007373">
    <property type="entry name" value="Thiamin_PyroPKinase_B1-bd"/>
</dbReference>
<evidence type="ECO:0000259" key="6">
    <source>
        <dbReference type="SMART" id="SM00983"/>
    </source>
</evidence>
<dbReference type="SMART" id="SM00983">
    <property type="entry name" value="TPK_B1_binding"/>
    <property type="match status" value="1"/>
</dbReference>
<dbReference type="InterPro" id="IPR036371">
    <property type="entry name" value="TPK_B1-bd_sf"/>
</dbReference>
<dbReference type="PANTHER" id="PTHR41299:SF1">
    <property type="entry name" value="THIAMINE PYROPHOSPHOKINASE"/>
    <property type="match status" value="1"/>
</dbReference>
<dbReference type="PANTHER" id="PTHR41299">
    <property type="entry name" value="THIAMINE PYROPHOSPHOKINASE"/>
    <property type="match status" value="1"/>
</dbReference>
<dbReference type="EMBL" id="LSDB01000008">
    <property type="protein sequence ID" value="KXB58529.1"/>
    <property type="molecule type" value="Genomic_DNA"/>
</dbReference>
<evidence type="ECO:0000256" key="2">
    <source>
        <dbReference type="ARBA" id="ARBA00022741"/>
    </source>
</evidence>
<keyword evidence="8" id="KW-1185">Reference proteome</keyword>
<dbReference type="RefSeq" id="WP_066129039.1">
    <property type="nucleotide sequence ID" value="NZ_KQ959861.1"/>
</dbReference>
<evidence type="ECO:0000256" key="5">
    <source>
        <dbReference type="NCBIfam" id="TIGR01378"/>
    </source>
</evidence>
<evidence type="ECO:0000256" key="1">
    <source>
        <dbReference type="ARBA" id="ARBA00022679"/>
    </source>
</evidence>
<evidence type="ECO:0000256" key="3">
    <source>
        <dbReference type="ARBA" id="ARBA00022777"/>
    </source>
</evidence>
<dbReference type="EC" id="2.7.6.2" evidence="5"/>
<comment type="caution">
    <text evidence="7">The sequence shown here is derived from an EMBL/GenBank/DDBJ whole genome shotgun (WGS) entry which is preliminary data.</text>
</comment>
<dbReference type="InterPro" id="IPR007371">
    <property type="entry name" value="TPK_catalytic"/>
</dbReference>
<dbReference type="Pfam" id="PF04263">
    <property type="entry name" value="TPK_catalytic"/>
    <property type="match status" value="1"/>
</dbReference>
<dbReference type="InterPro" id="IPR053149">
    <property type="entry name" value="TPK"/>
</dbReference>
<organism evidence="7 8">
    <name type="scientific">Gemelliphila asaccharolytica</name>
    <dbReference type="NCBI Taxonomy" id="502393"/>
    <lineage>
        <taxon>Bacteria</taxon>
        <taxon>Bacillati</taxon>
        <taxon>Bacillota</taxon>
        <taxon>Bacilli</taxon>
        <taxon>Bacillales</taxon>
        <taxon>Gemellaceae</taxon>
        <taxon>Gemelliphila</taxon>
    </lineage>
</organism>
<dbReference type="NCBIfam" id="TIGR01378">
    <property type="entry name" value="thi_PPkinase"/>
    <property type="match status" value="1"/>
</dbReference>